<dbReference type="PANTHER" id="PTHR33365">
    <property type="entry name" value="YALI0B05434P"/>
    <property type="match status" value="1"/>
</dbReference>
<dbReference type="PANTHER" id="PTHR33365:SF4">
    <property type="entry name" value="CYCLOCHLOROTINE BIOSYNTHESIS PROTEIN O"/>
    <property type="match status" value="1"/>
</dbReference>
<dbReference type="GeneID" id="36330253"/>
<organism evidence="3 4">
    <name type="scientific">Postia placenta MAD-698-R-SB12</name>
    <dbReference type="NCBI Taxonomy" id="670580"/>
    <lineage>
        <taxon>Eukaryota</taxon>
        <taxon>Fungi</taxon>
        <taxon>Dikarya</taxon>
        <taxon>Basidiomycota</taxon>
        <taxon>Agaricomycotina</taxon>
        <taxon>Agaricomycetes</taxon>
        <taxon>Polyporales</taxon>
        <taxon>Adustoporiaceae</taxon>
        <taxon>Rhodonia</taxon>
    </lineage>
</organism>
<gene>
    <name evidence="3" type="ORF">POSPLADRAFT_1141460</name>
</gene>
<accession>A0A1X6N2K6</accession>
<dbReference type="RefSeq" id="XP_024339534.1">
    <property type="nucleotide sequence ID" value="XM_024485304.1"/>
</dbReference>
<evidence type="ECO:0000313" key="4">
    <source>
        <dbReference type="Proteomes" id="UP000194127"/>
    </source>
</evidence>
<keyword evidence="4" id="KW-1185">Reference proteome</keyword>
<dbReference type="AlphaFoldDB" id="A0A1X6N2K6"/>
<dbReference type="STRING" id="670580.A0A1X6N2K6"/>
<dbReference type="EMBL" id="KZ110596">
    <property type="protein sequence ID" value="OSX62740.1"/>
    <property type="molecule type" value="Genomic_DNA"/>
</dbReference>
<dbReference type="OrthoDB" id="2767875at2759"/>
<name>A0A1X6N2K6_9APHY</name>
<evidence type="ECO:0000256" key="2">
    <source>
        <dbReference type="ARBA" id="ARBA00035112"/>
    </source>
</evidence>
<proteinExistence type="inferred from homology"/>
<protein>
    <recommendedName>
        <fullName evidence="5">Tat pathway signal sequence</fullName>
    </recommendedName>
</protein>
<comment type="pathway">
    <text evidence="1">Mycotoxin biosynthesis.</text>
</comment>
<dbReference type="InterPro" id="IPR021765">
    <property type="entry name" value="UstYa-like"/>
</dbReference>
<comment type="similarity">
    <text evidence="2">Belongs to the ustYa family.</text>
</comment>
<dbReference type="Proteomes" id="UP000194127">
    <property type="component" value="Unassembled WGS sequence"/>
</dbReference>
<evidence type="ECO:0000313" key="3">
    <source>
        <dbReference type="EMBL" id="OSX62740.1"/>
    </source>
</evidence>
<evidence type="ECO:0000256" key="1">
    <source>
        <dbReference type="ARBA" id="ARBA00004685"/>
    </source>
</evidence>
<evidence type="ECO:0008006" key="5">
    <source>
        <dbReference type="Google" id="ProtNLM"/>
    </source>
</evidence>
<dbReference type="GO" id="GO:0043386">
    <property type="term" value="P:mycotoxin biosynthetic process"/>
    <property type="evidence" value="ECO:0007669"/>
    <property type="project" value="InterPro"/>
</dbReference>
<sequence length="241" mass="27689">MASLFSSRSRCSCCRSGSTTPDVRRSCQCTVSLCIACHPGRWSQYTTAPAIDAVEYHNVRFNGTLTWPSEFRGTPSPELDAAWKRIAANMRPFRITGDILRKIGKKERPSLVKFLDEDGGGYMATLEVTHQLHCLNMLRKRTYYEHYAADDVSILAGPEAYRTHLDHCIEMLRQVVLCTADVGLVTYDWVEGYRHPYPDFNTWHKCRNVDKVVEWSNEHELHVPFDRMLRFGNEDDLVEAP</sequence>
<reference evidence="3 4" key="1">
    <citation type="submission" date="2017-04" db="EMBL/GenBank/DDBJ databases">
        <title>Genome Sequence of the Model Brown-Rot Fungus Postia placenta SB12.</title>
        <authorList>
            <consortium name="DOE Joint Genome Institute"/>
            <person name="Gaskell J."/>
            <person name="Kersten P."/>
            <person name="Larrondo L.F."/>
            <person name="Canessa P."/>
            <person name="Martinez D."/>
            <person name="Hibbett D."/>
            <person name="Schmoll M."/>
            <person name="Kubicek C.P."/>
            <person name="Martinez A.T."/>
            <person name="Yadav J."/>
            <person name="Master E."/>
            <person name="Magnuson J.K."/>
            <person name="James T."/>
            <person name="Yaver D."/>
            <person name="Berka R."/>
            <person name="Labutti K."/>
            <person name="Lipzen A."/>
            <person name="Aerts A."/>
            <person name="Barry K."/>
            <person name="Henrissat B."/>
            <person name="Blanchette R."/>
            <person name="Grigoriev I."/>
            <person name="Cullen D."/>
        </authorList>
    </citation>
    <scope>NUCLEOTIDE SEQUENCE [LARGE SCALE GENOMIC DNA]</scope>
    <source>
        <strain evidence="3 4">MAD-698-R-SB12</strain>
    </source>
</reference>
<dbReference type="Pfam" id="PF11807">
    <property type="entry name" value="UstYa"/>
    <property type="match status" value="1"/>
</dbReference>